<accession>A0A2H3P317</accession>
<keyword evidence="2" id="KW-1185">Reference proteome</keyword>
<sequence length="562" mass="63417">MLDSLLDVHDQITDRLPPDAYKRRPVRWILKLRTKDTSYNLIPTEGRANVPDRGRAGTAVRPRLIDTAEYTFGLRDKVSKKDRGQKTHQGYRDLVKQVANDLDLPEVQTLWKFVQTHTAVLYGDLRFMAEVRYGRVQLAPIDPSMGRQDIVLVNVDGTLLHEMPAVQAWWADFMASLESEKADRTGPCALTGKDGGIAATHYEVRRFGSALSSYNEKAFESYGLGRSENAWLTHSSQRRVGRALSWLVDSDDYTYTLNETYWVYWTDPMDTSFSLNPLQDGDTNYIEELLSSYYDGRLTENDTPLWTMCLQENQGRLIVRHFERATVGQVQTRLAQYFEAMEVNGRYHGSFALLMGLIQVSSGTKSLNDIPPWMEEGLMRTALTGRPVPYPFLLKALNRNQALGEVSAQRASLLKLYLITHSIPMPSALDPTYDSVAYQLGRLFSALEQAQSQALDNPNSTITDKFFKSASTTPQSVFGKLLGQAQAHLSKLRKNNKSAYTDIQKRIGAITSQIAPGKMPKTLSPEAQAEFALGYYHERQAMFERIEAAKKKKAEDEKADVA</sequence>
<protein>
    <submittedName>
        <fullName evidence="1">Type I-C CRISPR-associated protein Cas8c/Csd1</fullName>
    </submittedName>
</protein>
<dbReference type="RefSeq" id="WP_098062918.1">
    <property type="nucleotide sequence ID" value="NZ_PDEP01000012.1"/>
</dbReference>
<dbReference type="InterPro" id="IPR010144">
    <property type="entry name" value="CRISPR-assoc_prot_Csd1-typ"/>
</dbReference>
<name>A0A2H3P317_9BACT</name>
<evidence type="ECO:0000313" key="1">
    <source>
        <dbReference type="EMBL" id="PEN05663.1"/>
    </source>
</evidence>
<dbReference type="Pfam" id="PF09709">
    <property type="entry name" value="Cas_Csd1"/>
    <property type="match status" value="1"/>
</dbReference>
<dbReference type="OrthoDB" id="9778918at2"/>
<reference evidence="1 2" key="1">
    <citation type="submission" date="2017-10" db="EMBL/GenBank/DDBJ databases">
        <title>Draft genome of Longimonas halophila.</title>
        <authorList>
            <person name="Goh K.M."/>
            <person name="Shamsir M.S."/>
            <person name="Lim S.W."/>
        </authorList>
    </citation>
    <scope>NUCLEOTIDE SEQUENCE [LARGE SCALE GENOMIC DNA]</scope>
    <source>
        <strain evidence="1 2">KCTC 42399</strain>
    </source>
</reference>
<comment type="caution">
    <text evidence="1">The sequence shown here is derived from an EMBL/GenBank/DDBJ whole genome shotgun (WGS) entry which is preliminary data.</text>
</comment>
<dbReference type="Proteomes" id="UP000221024">
    <property type="component" value="Unassembled WGS sequence"/>
</dbReference>
<gene>
    <name evidence="1" type="primary">cas8c</name>
    <name evidence="1" type="ORF">CRI93_12180</name>
</gene>
<organism evidence="1 2">
    <name type="scientific">Longimonas halophila</name>
    <dbReference type="NCBI Taxonomy" id="1469170"/>
    <lineage>
        <taxon>Bacteria</taxon>
        <taxon>Pseudomonadati</taxon>
        <taxon>Rhodothermota</taxon>
        <taxon>Rhodothermia</taxon>
        <taxon>Rhodothermales</taxon>
        <taxon>Salisaetaceae</taxon>
        <taxon>Longimonas</taxon>
    </lineage>
</organism>
<proteinExistence type="predicted"/>
<dbReference type="NCBIfam" id="TIGR01863">
    <property type="entry name" value="cas_Csd1"/>
    <property type="match status" value="1"/>
</dbReference>
<dbReference type="AlphaFoldDB" id="A0A2H3P317"/>
<dbReference type="EMBL" id="PDEP01000012">
    <property type="protein sequence ID" value="PEN05663.1"/>
    <property type="molecule type" value="Genomic_DNA"/>
</dbReference>
<evidence type="ECO:0000313" key="2">
    <source>
        <dbReference type="Proteomes" id="UP000221024"/>
    </source>
</evidence>